<evidence type="ECO:0000256" key="1">
    <source>
        <dbReference type="SAM" id="SignalP"/>
    </source>
</evidence>
<dbReference type="EMBL" id="JAPWDS010000001">
    <property type="protein sequence ID" value="KAJ5520761.1"/>
    <property type="molecule type" value="Genomic_DNA"/>
</dbReference>
<feature type="signal peptide" evidence="1">
    <location>
        <begin position="1"/>
        <end position="18"/>
    </location>
</feature>
<reference evidence="2" key="2">
    <citation type="journal article" date="2023" name="IMA Fungus">
        <title>Comparative genomic study of the Penicillium genus elucidates a diverse pangenome and 15 lateral gene transfer events.</title>
        <authorList>
            <person name="Petersen C."/>
            <person name="Sorensen T."/>
            <person name="Nielsen M.R."/>
            <person name="Sondergaard T.E."/>
            <person name="Sorensen J.L."/>
            <person name="Fitzpatrick D.A."/>
            <person name="Frisvad J.C."/>
            <person name="Nielsen K.L."/>
        </authorList>
    </citation>
    <scope>NUCLEOTIDE SEQUENCE</scope>
    <source>
        <strain evidence="2">IBT 29495</strain>
    </source>
</reference>
<gene>
    <name evidence="2" type="ORF">N7463_001214</name>
</gene>
<name>A0A9W9Y5V1_9EURO</name>
<feature type="chain" id="PRO_5040848312" evidence="1">
    <location>
        <begin position="19"/>
        <end position="90"/>
    </location>
</feature>
<dbReference type="Proteomes" id="UP001149954">
    <property type="component" value="Unassembled WGS sequence"/>
</dbReference>
<keyword evidence="1" id="KW-0732">Signal</keyword>
<keyword evidence="3" id="KW-1185">Reference proteome</keyword>
<organism evidence="2 3">
    <name type="scientific">Penicillium fimorum</name>
    <dbReference type="NCBI Taxonomy" id="1882269"/>
    <lineage>
        <taxon>Eukaryota</taxon>
        <taxon>Fungi</taxon>
        <taxon>Dikarya</taxon>
        <taxon>Ascomycota</taxon>
        <taxon>Pezizomycotina</taxon>
        <taxon>Eurotiomycetes</taxon>
        <taxon>Eurotiomycetidae</taxon>
        <taxon>Eurotiales</taxon>
        <taxon>Aspergillaceae</taxon>
        <taxon>Penicillium</taxon>
    </lineage>
</organism>
<accession>A0A9W9Y5V1</accession>
<evidence type="ECO:0000313" key="2">
    <source>
        <dbReference type="EMBL" id="KAJ5520761.1"/>
    </source>
</evidence>
<comment type="caution">
    <text evidence="2">The sequence shown here is derived from an EMBL/GenBank/DDBJ whole genome shotgun (WGS) entry which is preliminary data.</text>
</comment>
<dbReference type="AlphaFoldDB" id="A0A9W9Y5V1"/>
<reference evidence="2" key="1">
    <citation type="submission" date="2022-12" db="EMBL/GenBank/DDBJ databases">
        <authorList>
            <person name="Petersen C."/>
        </authorList>
    </citation>
    <scope>NUCLEOTIDE SEQUENCE</scope>
    <source>
        <strain evidence="2">IBT 29495</strain>
    </source>
</reference>
<evidence type="ECO:0000313" key="3">
    <source>
        <dbReference type="Proteomes" id="UP001149954"/>
    </source>
</evidence>
<sequence length="90" mass="9713">MKANTLLAVLSTTLTAVPAPVPDPQEFCCVRISPGLADDLYKTAPLCENVKCSFKRDVEPRNSSVVAIVIPSSDWSENYSTINIDTDAVV</sequence>
<protein>
    <submittedName>
        <fullName evidence="2">Uncharacterized protein</fullName>
    </submittedName>
</protein>
<proteinExistence type="predicted"/>